<name>A0A4U0V6Q2_9PEZI</name>
<comment type="caution">
    <text evidence="2">The sequence shown here is derived from an EMBL/GenBank/DDBJ whole genome shotgun (WGS) entry which is preliminary data.</text>
</comment>
<evidence type="ECO:0000256" key="1">
    <source>
        <dbReference type="SAM" id="MobiDB-lite"/>
    </source>
</evidence>
<accession>A0A4U0V6Q2</accession>
<feature type="region of interest" description="Disordered" evidence="1">
    <location>
        <begin position="39"/>
        <end position="82"/>
    </location>
</feature>
<reference evidence="2 3" key="1">
    <citation type="submission" date="2017-03" db="EMBL/GenBank/DDBJ databases">
        <title>Genomes of endolithic fungi from Antarctica.</title>
        <authorList>
            <person name="Coleine C."/>
            <person name="Masonjones S."/>
            <person name="Stajich J.E."/>
        </authorList>
    </citation>
    <scope>NUCLEOTIDE SEQUENCE [LARGE SCALE GENOMIC DNA]</scope>
    <source>
        <strain evidence="2 3">CCFEE 5311</strain>
    </source>
</reference>
<dbReference type="Proteomes" id="UP000310066">
    <property type="component" value="Unassembled WGS sequence"/>
</dbReference>
<dbReference type="AlphaFoldDB" id="A0A4U0V6Q2"/>
<gene>
    <name evidence="2" type="ORF">B0A54_04808</name>
</gene>
<organism evidence="2 3">
    <name type="scientific">Friedmanniomyces endolithicus</name>
    <dbReference type="NCBI Taxonomy" id="329885"/>
    <lineage>
        <taxon>Eukaryota</taxon>
        <taxon>Fungi</taxon>
        <taxon>Dikarya</taxon>
        <taxon>Ascomycota</taxon>
        <taxon>Pezizomycotina</taxon>
        <taxon>Dothideomycetes</taxon>
        <taxon>Dothideomycetidae</taxon>
        <taxon>Mycosphaerellales</taxon>
        <taxon>Teratosphaeriaceae</taxon>
        <taxon>Friedmanniomyces</taxon>
    </lineage>
</organism>
<dbReference type="EMBL" id="NAJP01000016">
    <property type="protein sequence ID" value="TKA44042.1"/>
    <property type="molecule type" value="Genomic_DNA"/>
</dbReference>
<feature type="compositionally biased region" description="Low complexity" evidence="1">
    <location>
        <begin position="40"/>
        <end position="55"/>
    </location>
</feature>
<protein>
    <submittedName>
        <fullName evidence="2">Uncharacterized protein</fullName>
    </submittedName>
</protein>
<evidence type="ECO:0000313" key="2">
    <source>
        <dbReference type="EMBL" id="TKA44042.1"/>
    </source>
</evidence>
<feature type="region of interest" description="Disordered" evidence="1">
    <location>
        <begin position="1"/>
        <end position="24"/>
    </location>
</feature>
<sequence>MTTPVMDKGKRKKIDQDSSEDDDISWVDDWFDTWRESLVSQSSQTTQNTPSSGPSRTSIANDMSPAAAPSRSGRARQPGSDG</sequence>
<proteinExistence type="predicted"/>
<evidence type="ECO:0000313" key="3">
    <source>
        <dbReference type="Proteomes" id="UP000310066"/>
    </source>
</evidence>
<feature type="compositionally biased region" description="Low complexity" evidence="1">
    <location>
        <begin position="64"/>
        <end position="82"/>
    </location>
</feature>